<gene>
    <name evidence="1" type="ORF">HPB49_021261</name>
</gene>
<name>A0ACB8E2M0_DERSI</name>
<dbReference type="Proteomes" id="UP000821865">
    <property type="component" value="Chromosome 1"/>
</dbReference>
<evidence type="ECO:0000313" key="1">
    <source>
        <dbReference type="EMBL" id="KAH7981064.1"/>
    </source>
</evidence>
<reference evidence="1" key="1">
    <citation type="submission" date="2020-05" db="EMBL/GenBank/DDBJ databases">
        <title>Large-scale comparative analyses of tick genomes elucidate their genetic diversity and vector capacities.</title>
        <authorList>
            <person name="Jia N."/>
            <person name="Wang J."/>
            <person name="Shi W."/>
            <person name="Du L."/>
            <person name="Sun Y."/>
            <person name="Zhan W."/>
            <person name="Jiang J."/>
            <person name="Wang Q."/>
            <person name="Zhang B."/>
            <person name="Ji P."/>
            <person name="Sakyi L.B."/>
            <person name="Cui X."/>
            <person name="Yuan T."/>
            <person name="Jiang B."/>
            <person name="Yang W."/>
            <person name="Lam T.T.-Y."/>
            <person name="Chang Q."/>
            <person name="Ding S."/>
            <person name="Wang X."/>
            <person name="Zhu J."/>
            <person name="Ruan X."/>
            <person name="Zhao L."/>
            <person name="Wei J."/>
            <person name="Que T."/>
            <person name="Du C."/>
            <person name="Cheng J."/>
            <person name="Dai P."/>
            <person name="Han X."/>
            <person name="Huang E."/>
            <person name="Gao Y."/>
            <person name="Liu J."/>
            <person name="Shao H."/>
            <person name="Ye R."/>
            <person name="Li L."/>
            <person name="Wei W."/>
            <person name="Wang X."/>
            <person name="Wang C."/>
            <person name="Yang T."/>
            <person name="Huo Q."/>
            <person name="Li W."/>
            <person name="Guo W."/>
            <person name="Chen H."/>
            <person name="Zhou L."/>
            <person name="Ni X."/>
            <person name="Tian J."/>
            <person name="Zhou Y."/>
            <person name="Sheng Y."/>
            <person name="Liu T."/>
            <person name="Pan Y."/>
            <person name="Xia L."/>
            <person name="Li J."/>
            <person name="Zhao F."/>
            <person name="Cao W."/>
        </authorList>
    </citation>
    <scope>NUCLEOTIDE SEQUENCE</scope>
    <source>
        <strain evidence="1">Dsil-2018</strain>
    </source>
</reference>
<evidence type="ECO:0000313" key="2">
    <source>
        <dbReference type="Proteomes" id="UP000821865"/>
    </source>
</evidence>
<comment type="caution">
    <text evidence="1">The sequence shown here is derived from an EMBL/GenBank/DDBJ whole genome shotgun (WGS) entry which is preliminary data.</text>
</comment>
<dbReference type="EMBL" id="CM023470">
    <property type="protein sequence ID" value="KAH7981064.1"/>
    <property type="molecule type" value="Genomic_DNA"/>
</dbReference>
<keyword evidence="2" id="KW-1185">Reference proteome</keyword>
<sequence length="136" mass="15694">MGTNATYVIKNSLQMGALKDLLASKPSDVLAYMAFHTTVYLSPYLKGKEELWGHTMFMLTGSQRPQPVPKWRLCLRLIDKLLPGPLVVAFETADRSKPFFADLVARVIEYRPLLRRLPQNKKKKYRTRNSILLWVD</sequence>
<organism evidence="1 2">
    <name type="scientific">Dermacentor silvarum</name>
    <name type="common">Tick</name>
    <dbReference type="NCBI Taxonomy" id="543639"/>
    <lineage>
        <taxon>Eukaryota</taxon>
        <taxon>Metazoa</taxon>
        <taxon>Ecdysozoa</taxon>
        <taxon>Arthropoda</taxon>
        <taxon>Chelicerata</taxon>
        <taxon>Arachnida</taxon>
        <taxon>Acari</taxon>
        <taxon>Parasitiformes</taxon>
        <taxon>Ixodida</taxon>
        <taxon>Ixodoidea</taxon>
        <taxon>Ixodidae</taxon>
        <taxon>Rhipicephalinae</taxon>
        <taxon>Dermacentor</taxon>
    </lineage>
</organism>
<protein>
    <submittedName>
        <fullName evidence="1">Uncharacterized protein</fullName>
    </submittedName>
</protein>
<accession>A0ACB8E2M0</accession>
<proteinExistence type="predicted"/>